<feature type="compositionally biased region" description="Low complexity" evidence="1">
    <location>
        <begin position="661"/>
        <end position="672"/>
    </location>
</feature>
<feature type="region of interest" description="Disordered" evidence="1">
    <location>
        <begin position="31"/>
        <end position="50"/>
    </location>
</feature>
<dbReference type="OrthoDB" id="2530523at2759"/>
<organism evidence="2 3">
    <name type="scientific">Serendipita indica (strain DSM 11827)</name>
    <name type="common">Root endophyte fungus</name>
    <name type="synonym">Piriformospora indica</name>
    <dbReference type="NCBI Taxonomy" id="1109443"/>
    <lineage>
        <taxon>Eukaryota</taxon>
        <taxon>Fungi</taxon>
        <taxon>Dikarya</taxon>
        <taxon>Basidiomycota</taxon>
        <taxon>Agaricomycotina</taxon>
        <taxon>Agaricomycetes</taxon>
        <taxon>Sebacinales</taxon>
        <taxon>Serendipitaceae</taxon>
        <taxon>Serendipita</taxon>
    </lineage>
</organism>
<dbReference type="HOGENOM" id="CLU_316194_0_0_1"/>
<accession>G4TV70</accession>
<feature type="compositionally biased region" description="Polar residues" evidence="1">
    <location>
        <begin position="434"/>
        <end position="452"/>
    </location>
</feature>
<dbReference type="InParanoid" id="G4TV70"/>
<evidence type="ECO:0000256" key="1">
    <source>
        <dbReference type="SAM" id="MobiDB-lite"/>
    </source>
</evidence>
<dbReference type="STRING" id="1109443.G4TV70"/>
<feature type="compositionally biased region" description="Polar residues" evidence="1">
    <location>
        <begin position="706"/>
        <end position="729"/>
    </location>
</feature>
<reference evidence="2 3" key="1">
    <citation type="journal article" date="2011" name="PLoS Pathog.">
        <title>Endophytic Life Strategies Decoded by Genome and Transcriptome Analyses of the Mutualistic Root Symbiont Piriformospora indica.</title>
        <authorList>
            <person name="Zuccaro A."/>
            <person name="Lahrmann U."/>
            <person name="Guldener U."/>
            <person name="Langen G."/>
            <person name="Pfiffi S."/>
            <person name="Biedenkopf D."/>
            <person name="Wong P."/>
            <person name="Samans B."/>
            <person name="Grimm C."/>
            <person name="Basiewicz M."/>
            <person name="Murat C."/>
            <person name="Martin F."/>
            <person name="Kogel K.H."/>
        </authorList>
    </citation>
    <scope>NUCLEOTIDE SEQUENCE [LARGE SCALE GENOMIC DNA]</scope>
    <source>
        <strain evidence="2 3">DSM 11827</strain>
    </source>
</reference>
<name>G4TV70_SERID</name>
<feature type="compositionally biased region" description="Low complexity" evidence="1">
    <location>
        <begin position="247"/>
        <end position="263"/>
    </location>
</feature>
<feature type="compositionally biased region" description="Polar residues" evidence="1">
    <location>
        <begin position="36"/>
        <end position="50"/>
    </location>
</feature>
<feature type="region of interest" description="Disordered" evidence="1">
    <location>
        <begin position="1"/>
        <end position="26"/>
    </location>
</feature>
<feature type="region of interest" description="Disordered" evidence="1">
    <location>
        <begin position="625"/>
        <end position="734"/>
    </location>
</feature>
<feature type="compositionally biased region" description="Low complexity" evidence="1">
    <location>
        <begin position="307"/>
        <end position="320"/>
    </location>
</feature>
<feature type="compositionally biased region" description="Low complexity" evidence="1">
    <location>
        <begin position="358"/>
        <end position="370"/>
    </location>
</feature>
<protein>
    <submittedName>
        <fullName evidence="2">Uncharacterized protein</fullName>
    </submittedName>
</protein>
<feature type="region of interest" description="Disordered" evidence="1">
    <location>
        <begin position="81"/>
        <end position="132"/>
    </location>
</feature>
<feature type="compositionally biased region" description="Polar residues" evidence="1">
    <location>
        <begin position="111"/>
        <end position="130"/>
    </location>
</feature>
<feature type="compositionally biased region" description="Low complexity" evidence="1">
    <location>
        <begin position="453"/>
        <end position="472"/>
    </location>
</feature>
<keyword evidence="3" id="KW-1185">Reference proteome</keyword>
<comment type="caution">
    <text evidence="2">The sequence shown here is derived from an EMBL/GenBank/DDBJ whole genome shotgun (WGS) entry which is preliminary data.</text>
</comment>
<proteinExistence type="predicted"/>
<dbReference type="EMBL" id="CAFZ01000413">
    <property type="protein sequence ID" value="CCA75213.1"/>
    <property type="molecule type" value="Genomic_DNA"/>
</dbReference>
<feature type="region of interest" description="Disordered" evidence="1">
    <location>
        <begin position="428"/>
        <end position="482"/>
    </location>
</feature>
<feature type="compositionally biased region" description="Polar residues" evidence="1">
    <location>
        <begin position="683"/>
        <end position="695"/>
    </location>
</feature>
<gene>
    <name evidence="2" type="ORF">PIIN_09197</name>
</gene>
<dbReference type="Proteomes" id="UP000007148">
    <property type="component" value="Unassembled WGS sequence"/>
</dbReference>
<sequence length="923" mass="97765">MDHDRLVQPVRTLKRAQGASVSHLLRPHVVDKEDASSLQNSAHPSPHTLTDFATLSTESSCSASSSSPSFSFGIDAPVPAARSAETTGAGSPDMRHSTTLTRNDQLCALGTGSQVRKSPTRGSPQSSLSNDPAEVLLDINSELLRVNQEFHARNLAQTMPSELNMYITRFQSNITWMIQHTQAFQTMTIPGSQISLPTLTPPPSVSFTSTDRLQALYAHLPSLFSKQLSREQRKRQIQEVLSSPEWSGQSSSAKSPSGIQSPSRRSHDAMEFELPSNLDASISMEVNKNGKRPRTEEDEGNLGSETPSPNASVSSPPASGSGNGGSHYKRISIGGGTRRRPMSTSSSSSLSIPAMRVSPPSSSDTGSSSPEGNNATVRHRGEREDMDIGSPMYVTSSGGDRSMGPPPVPAKAFGTATEVKRVQNLGYGEEHPRTPQSPSNQASTQPIQTDNPSRSQTDSIPSPSSSSMNHQAPSPPPRSDTRFAQDVFSALPLDIRERPGPPRNLIPTLLSMIQDSTHKEVPSTFNGTGYMVDRSKGNISVQLLRSRVKDFDALPTGKKIDLLWTFQRNQLALYKKVLRSREMEREIQGKEAAKRSGGSSLLAHETVYVADGSGAERLYINGVRQPQQEQPQRALADPTMPPAAVPLNSRHTTGRGGGLEASPAPSTSSNSSLERTHFGAPTAPSSTGNATSPPSTLDAGTPSALAPSTGSTPVPSHSTSAIIPSNPLASISTPPNIPSPSWDWSTLFDANRAMPSSLAAPPSTSSRNLEGGDGIDPLAFFLAASDPSATSPANTIGSSRTVPTPQEIQMQIQRERQQNQPQMAVSPLSMVASPTFVDGLSPAPSMSAVSPTNLMGYPAGPGVGLEGSVSSFFGASPTTTLVDSPAALLSGGLSPWNPSPSDSTISQMTFVDGAPPATDYLLW</sequence>
<evidence type="ECO:0000313" key="3">
    <source>
        <dbReference type="Proteomes" id="UP000007148"/>
    </source>
</evidence>
<evidence type="ECO:0000313" key="2">
    <source>
        <dbReference type="EMBL" id="CCA75213.1"/>
    </source>
</evidence>
<feature type="region of interest" description="Disordered" evidence="1">
    <location>
        <begin position="235"/>
        <end position="412"/>
    </location>
</feature>
<dbReference type="AlphaFoldDB" id="G4TV70"/>